<organism evidence="2 3">
    <name type="scientific">Pseudobutyrivibrio ruminis</name>
    <dbReference type="NCBI Taxonomy" id="46206"/>
    <lineage>
        <taxon>Bacteria</taxon>
        <taxon>Bacillati</taxon>
        <taxon>Bacillota</taxon>
        <taxon>Clostridia</taxon>
        <taxon>Lachnospirales</taxon>
        <taxon>Lachnospiraceae</taxon>
        <taxon>Pseudobutyrivibrio</taxon>
    </lineage>
</organism>
<name>A0A1H7EXI3_9FIRM</name>
<dbReference type="RefSeq" id="WP_074788704.1">
    <property type="nucleotide sequence ID" value="NZ_FNZX01000003.1"/>
</dbReference>
<dbReference type="Proteomes" id="UP000182321">
    <property type="component" value="Unassembled WGS sequence"/>
</dbReference>
<evidence type="ECO:0000256" key="1">
    <source>
        <dbReference type="SAM" id="Coils"/>
    </source>
</evidence>
<feature type="coiled-coil region" evidence="1">
    <location>
        <begin position="71"/>
        <end position="98"/>
    </location>
</feature>
<sequence>MKIKKYGELIPQTTSEIVNKYGSLQEAALEEPYLYSDMYCTDNPDSPFYDPENGYDVEYIKDCIDGVDGFLKELCEQYDNLAKKIELLDDDIMNLSDSYYEEYTALRDSIGRLLIQKDLLLQELRETHDALLMAEDNISELYQMASTFSEDNFSD</sequence>
<accession>A0A1H7EXI3</accession>
<keyword evidence="1" id="KW-0175">Coiled coil</keyword>
<dbReference type="EMBL" id="FNZX01000003">
    <property type="protein sequence ID" value="SEK18571.1"/>
    <property type="molecule type" value="Genomic_DNA"/>
</dbReference>
<dbReference type="AlphaFoldDB" id="A0A1H7EXI3"/>
<proteinExistence type="predicted"/>
<keyword evidence="3" id="KW-1185">Reference proteome</keyword>
<gene>
    <name evidence="2" type="ORF">SAMN02910377_00187</name>
</gene>
<evidence type="ECO:0000313" key="3">
    <source>
        <dbReference type="Proteomes" id="UP000182321"/>
    </source>
</evidence>
<reference evidence="3" key="1">
    <citation type="submission" date="2016-10" db="EMBL/GenBank/DDBJ databases">
        <authorList>
            <person name="Varghese N."/>
        </authorList>
    </citation>
    <scope>NUCLEOTIDE SEQUENCE [LARGE SCALE GENOMIC DNA]</scope>
    <source>
        <strain evidence="3">ACV-9</strain>
    </source>
</reference>
<evidence type="ECO:0000313" key="2">
    <source>
        <dbReference type="EMBL" id="SEK18571.1"/>
    </source>
</evidence>
<protein>
    <submittedName>
        <fullName evidence="2">Uncharacterized protein</fullName>
    </submittedName>
</protein>